<proteinExistence type="predicted"/>
<sequence>MKLSLKTPCTTWTFDELMACVFGIKVFDVHLYFYLLKHGPFKVNELAEKLNKNRSTIQRSVQNLMNAGLVYRKQVNLKDGGYFYLYYAVPFEEVKERMKREIEGWYKKMKDWIDSIELEDLRDLHC</sequence>
<dbReference type="OrthoDB" id="51378at2157"/>
<accession>D5VTF7</accession>
<evidence type="ECO:0000259" key="1">
    <source>
        <dbReference type="Pfam" id="PF01978"/>
    </source>
</evidence>
<dbReference type="AlphaFoldDB" id="D5VTF7"/>
<dbReference type="STRING" id="573063.Metin_1207"/>
<dbReference type="CDD" id="cd00090">
    <property type="entry name" value="HTH_ARSR"/>
    <property type="match status" value="1"/>
</dbReference>
<dbReference type="Proteomes" id="UP000002061">
    <property type="component" value="Chromosome"/>
</dbReference>
<protein>
    <submittedName>
        <fullName evidence="2">Transcriptional regulator, TrmB</fullName>
    </submittedName>
</protein>
<dbReference type="GeneID" id="9132226"/>
<dbReference type="KEGG" id="mif:Metin_1207"/>
<dbReference type="eggNOG" id="arCOG02242">
    <property type="taxonomic scope" value="Archaea"/>
</dbReference>
<evidence type="ECO:0000313" key="2">
    <source>
        <dbReference type="EMBL" id="ADG13860.1"/>
    </source>
</evidence>
<dbReference type="HOGENOM" id="CLU_140786_1_0_2"/>
<dbReference type="InterPro" id="IPR051797">
    <property type="entry name" value="TrmB-like"/>
</dbReference>
<dbReference type="EMBL" id="CP002009">
    <property type="protein sequence ID" value="ADG13860.1"/>
    <property type="molecule type" value="Genomic_DNA"/>
</dbReference>
<dbReference type="PANTHER" id="PTHR34293:SF1">
    <property type="entry name" value="HTH-TYPE TRANSCRIPTIONAL REGULATOR TRMBL2"/>
    <property type="match status" value="1"/>
</dbReference>
<dbReference type="InterPro" id="IPR011991">
    <property type="entry name" value="ArsR-like_HTH"/>
</dbReference>
<dbReference type="Gene3D" id="1.10.10.10">
    <property type="entry name" value="Winged helix-like DNA-binding domain superfamily/Winged helix DNA-binding domain"/>
    <property type="match status" value="1"/>
</dbReference>
<dbReference type="InterPro" id="IPR036388">
    <property type="entry name" value="WH-like_DNA-bd_sf"/>
</dbReference>
<evidence type="ECO:0000313" key="3">
    <source>
        <dbReference type="Proteomes" id="UP000002061"/>
    </source>
</evidence>
<dbReference type="RefSeq" id="WP_013100605.1">
    <property type="nucleotide sequence ID" value="NC_014122.1"/>
</dbReference>
<dbReference type="Pfam" id="PF01978">
    <property type="entry name" value="TrmB"/>
    <property type="match status" value="1"/>
</dbReference>
<dbReference type="InterPro" id="IPR002831">
    <property type="entry name" value="Tscrpt_reg_TrmB_N"/>
</dbReference>
<gene>
    <name evidence="2" type="ordered locus">Metin_1207</name>
</gene>
<dbReference type="InterPro" id="IPR036390">
    <property type="entry name" value="WH_DNA-bd_sf"/>
</dbReference>
<reference evidence="2" key="1">
    <citation type="submission" date="2010-04" db="EMBL/GenBank/DDBJ databases">
        <title>Complete sequence of Methanocaldococcus infernus ME.</title>
        <authorList>
            <consortium name="US DOE Joint Genome Institute"/>
            <person name="Lucas S."/>
            <person name="Copeland A."/>
            <person name="Lapidus A."/>
            <person name="Cheng J.-F."/>
            <person name="Bruce D."/>
            <person name="Goodwin L."/>
            <person name="Pitluck S."/>
            <person name="Munk A.C."/>
            <person name="Detter J.C."/>
            <person name="Han C."/>
            <person name="Tapia R."/>
            <person name="Land M."/>
            <person name="Hauser L."/>
            <person name="Kyrpides N."/>
            <person name="Mikhailova N."/>
            <person name="Sieprawska-Lupa M."/>
            <person name="Whitman W.B."/>
            <person name="Woyke T."/>
        </authorList>
    </citation>
    <scope>NUCLEOTIDE SEQUENCE [LARGE SCALE GENOMIC DNA]</scope>
    <source>
        <strain evidence="2">ME</strain>
    </source>
</reference>
<dbReference type="SUPFAM" id="SSF46785">
    <property type="entry name" value="Winged helix' DNA-binding domain"/>
    <property type="match status" value="1"/>
</dbReference>
<dbReference type="PANTHER" id="PTHR34293">
    <property type="entry name" value="HTH-TYPE TRANSCRIPTIONAL REGULATOR TRMBL2"/>
    <property type="match status" value="1"/>
</dbReference>
<keyword evidence="3" id="KW-1185">Reference proteome</keyword>
<organism evidence="2 3">
    <name type="scientific">Methanocaldococcus infernus (strain DSM 11812 / JCM 15783 / ME)</name>
    <dbReference type="NCBI Taxonomy" id="573063"/>
    <lineage>
        <taxon>Archaea</taxon>
        <taxon>Methanobacteriati</taxon>
        <taxon>Methanobacteriota</taxon>
        <taxon>Methanomada group</taxon>
        <taxon>Methanococci</taxon>
        <taxon>Methanococcales</taxon>
        <taxon>Methanocaldococcaceae</taxon>
        <taxon>Methanocaldococcus</taxon>
    </lineage>
</organism>
<name>D5VTF7_METIM</name>
<feature type="domain" description="Transcription regulator TrmB N-terminal" evidence="1">
    <location>
        <begin position="21"/>
        <end position="92"/>
    </location>
</feature>